<reference evidence="4 5" key="1">
    <citation type="journal article" date="2021" name="BMC Biol.">
        <title>Horizontally acquired antibacterial genes associated with adaptive radiation of ladybird beetles.</title>
        <authorList>
            <person name="Li H.S."/>
            <person name="Tang X.F."/>
            <person name="Huang Y.H."/>
            <person name="Xu Z.Y."/>
            <person name="Chen M.L."/>
            <person name="Du X.Y."/>
            <person name="Qiu B.Y."/>
            <person name="Chen P.T."/>
            <person name="Zhang W."/>
            <person name="Slipinski A."/>
            <person name="Escalona H.E."/>
            <person name="Waterhouse R.M."/>
            <person name="Zwick A."/>
            <person name="Pang H."/>
        </authorList>
    </citation>
    <scope>NUCLEOTIDE SEQUENCE [LARGE SCALE GENOMIC DNA]</scope>
    <source>
        <strain evidence="4">SYSU2018</strain>
    </source>
</reference>
<keyword evidence="1" id="KW-0413">Isomerase</keyword>
<evidence type="ECO:0000256" key="2">
    <source>
        <dbReference type="SAM" id="MobiDB-lite"/>
    </source>
</evidence>
<dbReference type="AlphaFoldDB" id="A0ABD2MNB6"/>
<dbReference type="InterPro" id="IPR013022">
    <property type="entry name" value="Xyl_isomerase-like_TIM-brl"/>
</dbReference>
<dbReference type="InterPro" id="IPR050417">
    <property type="entry name" value="Sugar_Epim/Isomerase"/>
</dbReference>
<comment type="caution">
    <text evidence="4">The sequence shown here is derived from an EMBL/GenBank/DDBJ whole genome shotgun (WGS) entry which is preliminary data.</text>
</comment>
<dbReference type="EMBL" id="JABFTP020000021">
    <property type="protein sequence ID" value="KAL3267739.1"/>
    <property type="molecule type" value="Genomic_DNA"/>
</dbReference>
<dbReference type="SUPFAM" id="SSF51658">
    <property type="entry name" value="Xylose isomerase-like"/>
    <property type="match status" value="1"/>
</dbReference>
<keyword evidence="5" id="KW-1185">Reference proteome</keyword>
<evidence type="ECO:0000259" key="3">
    <source>
        <dbReference type="Pfam" id="PF01261"/>
    </source>
</evidence>
<organism evidence="4 5">
    <name type="scientific">Cryptolaemus montrouzieri</name>
    <dbReference type="NCBI Taxonomy" id="559131"/>
    <lineage>
        <taxon>Eukaryota</taxon>
        <taxon>Metazoa</taxon>
        <taxon>Ecdysozoa</taxon>
        <taxon>Arthropoda</taxon>
        <taxon>Hexapoda</taxon>
        <taxon>Insecta</taxon>
        <taxon>Pterygota</taxon>
        <taxon>Neoptera</taxon>
        <taxon>Endopterygota</taxon>
        <taxon>Coleoptera</taxon>
        <taxon>Polyphaga</taxon>
        <taxon>Cucujiformia</taxon>
        <taxon>Coccinelloidea</taxon>
        <taxon>Coccinellidae</taxon>
        <taxon>Scymninae</taxon>
        <taxon>Scymnini</taxon>
        <taxon>Cryptolaemus</taxon>
    </lineage>
</organism>
<dbReference type="GO" id="GO:0016853">
    <property type="term" value="F:isomerase activity"/>
    <property type="evidence" value="ECO:0007669"/>
    <property type="project" value="UniProtKB-KW"/>
</dbReference>
<proteinExistence type="predicted"/>
<feature type="domain" description="Xylose isomerase-like TIM barrel" evidence="3">
    <location>
        <begin position="61"/>
        <end position="173"/>
    </location>
</feature>
<evidence type="ECO:0000313" key="5">
    <source>
        <dbReference type="Proteomes" id="UP001516400"/>
    </source>
</evidence>
<dbReference type="InterPro" id="IPR036237">
    <property type="entry name" value="Xyl_isomerase-like_sf"/>
</dbReference>
<dbReference type="PANTHER" id="PTHR43489">
    <property type="entry name" value="ISOMERASE"/>
    <property type="match status" value="1"/>
</dbReference>
<sequence length="176" mass="19521">MEQPKRKSVAGPVHLANAQPVHENPAGLSPQKKLSKMQVRMKFCANLAFLFTESSFLERYQLAKNAGFKCVETGFPVGLSKEQVAEAKKSANVEQVLINVYTGDVSKGELGFAAIPGKEQEFKDSIQKTIEYAKALGARKIHIMSGKLTDEVTKANDEVYEKNLKYAVKLLEKIIF</sequence>
<protein>
    <recommendedName>
        <fullName evidence="3">Xylose isomerase-like TIM barrel domain-containing protein</fullName>
    </recommendedName>
</protein>
<dbReference type="Proteomes" id="UP001516400">
    <property type="component" value="Unassembled WGS sequence"/>
</dbReference>
<feature type="region of interest" description="Disordered" evidence="2">
    <location>
        <begin position="1"/>
        <end position="31"/>
    </location>
</feature>
<dbReference type="PANTHER" id="PTHR43489:SF6">
    <property type="entry name" value="HYDROXYPYRUVATE ISOMERASE-RELATED"/>
    <property type="match status" value="1"/>
</dbReference>
<evidence type="ECO:0000313" key="4">
    <source>
        <dbReference type="EMBL" id="KAL3267739.1"/>
    </source>
</evidence>
<name>A0ABD2MNB6_9CUCU</name>
<accession>A0ABD2MNB6</accession>
<dbReference type="Gene3D" id="3.20.20.150">
    <property type="entry name" value="Divalent-metal-dependent TIM barrel enzymes"/>
    <property type="match status" value="1"/>
</dbReference>
<dbReference type="Pfam" id="PF01261">
    <property type="entry name" value="AP_endonuc_2"/>
    <property type="match status" value="1"/>
</dbReference>
<gene>
    <name evidence="4" type="ORF">HHI36_006866</name>
</gene>
<evidence type="ECO:0000256" key="1">
    <source>
        <dbReference type="ARBA" id="ARBA00023235"/>
    </source>
</evidence>